<dbReference type="PROSITE" id="PS50109">
    <property type="entry name" value="HIS_KIN"/>
    <property type="match status" value="1"/>
</dbReference>
<gene>
    <name evidence="8" type="ORF">PQ465_09055</name>
</gene>
<sequence>MKELDIIYLLVTAIVVSKIIIGFLIVYLVKRRRELSREKAKLYQSNVALEAHIVKIEEQQQEIVDSENFKLKILSLASHDLRTPFQELVMLFDYADVSDLSDSEFKKLMQTIRKQLKISKNMLDNVLVWTAGQLKNKEYGKSAIALAEQINLTVDLFATQTAAKQINVINNVPDGVSIIGNAEVFNFVIRNLLSNAIKYSPVASAVEIGADESEVGVRCIYIQDAGQGIDENTLITLRSGQLIQSTLGTDQEKGVGLGLSLCRDLLKRVGWSLEIESEWGKGSRFSLFFVAEKPNHVLQFADRPQTGTLN</sequence>
<keyword evidence="9" id="KW-1185">Reference proteome</keyword>
<keyword evidence="4 8" id="KW-0418">Kinase</keyword>
<dbReference type="Pfam" id="PF02518">
    <property type="entry name" value="HATPase_c"/>
    <property type="match status" value="1"/>
</dbReference>
<proteinExistence type="predicted"/>
<dbReference type="InterPro" id="IPR005467">
    <property type="entry name" value="His_kinase_dom"/>
</dbReference>
<evidence type="ECO:0000313" key="8">
    <source>
        <dbReference type="EMBL" id="WDF70505.1"/>
    </source>
</evidence>
<feature type="transmembrane region" description="Helical" evidence="6">
    <location>
        <begin position="6"/>
        <end position="29"/>
    </location>
</feature>
<evidence type="ECO:0000256" key="2">
    <source>
        <dbReference type="ARBA" id="ARBA00012438"/>
    </source>
</evidence>
<evidence type="ECO:0000256" key="6">
    <source>
        <dbReference type="SAM" id="Phobius"/>
    </source>
</evidence>
<evidence type="ECO:0000259" key="7">
    <source>
        <dbReference type="PROSITE" id="PS50109"/>
    </source>
</evidence>
<keyword evidence="6" id="KW-1133">Transmembrane helix</keyword>
<name>A0ABY7WLY3_9SPHI</name>
<evidence type="ECO:0000256" key="5">
    <source>
        <dbReference type="ARBA" id="ARBA00023012"/>
    </source>
</evidence>
<dbReference type="Gene3D" id="1.10.287.130">
    <property type="match status" value="1"/>
</dbReference>
<keyword evidence="5" id="KW-0902">Two-component regulatory system</keyword>
<dbReference type="SUPFAM" id="SSF55874">
    <property type="entry name" value="ATPase domain of HSP90 chaperone/DNA topoisomerase II/histidine kinase"/>
    <property type="match status" value="1"/>
</dbReference>
<dbReference type="GO" id="GO:0016301">
    <property type="term" value="F:kinase activity"/>
    <property type="evidence" value="ECO:0007669"/>
    <property type="project" value="UniProtKB-KW"/>
</dbReference>
<dbReference type="InterPro" id="IPR036097">
    <property type="entry name" value="HisK_dim/P_sf"/>
</dbReference>
<keyword evidence="6" id="KW-0812">Transmembrane</keyword>
<evidence type="ECO:0000256" key="4">
    <source>
        <dbReference type="ARBA" id="ARBA00022777"/>
    </source>
</evidence>
<keyword evidence="3" id="KW-0808">Transferase</keyword>
<dbReference type="Gene3D" id="3.30.565.10">
    <property type="entry name" value="Histidine kinase-like ATPase, C-terminal domain"/>
    <property type="match status" value="1"/>
</dbReference>
<organism evidence="8 9">
    <name type="scientific">Sphingobacterium oryzagri</name>
    <dbReference type="NCBI Taxonomy" id="3025669"/>
    <lineage>
        <taxon>Bacteria</taxon>
        <taxon>Pseudomonadati</taxon>
        <taxon>Bacteroidota</taxon>
        <taxon>Sphingobacteriia</taxon>
        <taxon>Sphingobacteriales</taxon>
        <taxon>Sphingobacteriaceae</taxon>
        <taxon>Sphingobacterium</taxon>
    </lineage>
</organism>
<dbReference type="PANTHER" id="PTHR43711:SF26">
    <property type="entry name" value="SENSOR HISTIDINE KINASE RCSC"/>
    <property type="match status" value="1"/>
</dbReference>
<dbReference type="InterPro" id="IPR003594">
    <property type="entry name" value="HATPase_dom"/>
</dbReference>
<dbReference type="InterPro" id="IPR050736">
    <property type="entry name" value="Sensor_HK_Regulatory"/>
</dbReference>
<dbReference type="Proteomes" id="UP001221558">
    <property type="component" value="Chromosome"/>
</dbReference>
<dbReference type="SUPFAM" id="SSF47384">
    <property type="entry name" value="Homodimeric domain of signal transducing histidine kinase"/>
    <property type="match status" value="1"/>
</dbReference>
<dbReference type="InterPro" id="IPR036890">
    <property type="entry name" value="HATPase_C_sf"/>
</dbReference>
<evidence type="ECO:0000256" key="1">
    <source>
        <dbReference type="ARBA" id="ARBA00000085"/>
    </source>
</evidence>
<comment type="catalytic activity">
    <reaction evidence="1">
        <text>ATP + protein L-histidine = ADP + protein N-phospho-L-histidine.</text>
        <dbReference type="EC" id="2.7.13.3"/>
    </reaction>
</comment>
<dbReference type="RefSeq" id="WP_274269211.1">
    <property type="nucleotide sequence ID" value="NZ_CP117880.1"/>
</dbReference>
<evidence type="ECO:0000313" key="9">
    <source>
        <dbReference type="Proteomes" id="UP001221558"/>
    </source>
</evidence>
<reference evidence="8 9" key="1">
    <citation type="submission" date="2023-02" db="EMBL/GenBank/DDBJ databases">
        <title>Genome sequence of Sphingobacterium sp. KACC 22765.</title>
        <authorList>
            <person name="Kim S."/>
            <person name="Heo J."/>
            <person name="Kwon S.-W."/>
        </authorList>
    </citation>
    <scope>NUCLEOTIDE SEQUENCE [LARGE SCALE GENOMIC DNA]</scope>
    <source>
        <strain evidence="8 9">KACC 22765</strain>
    </source>
</reference>
<dbReference type="SMART" id="SM00387">
    <property type="entry name" value="HATPase_c"/>
    <property type="match status" value="1"/>
</dbReference>
<accession>A0ABY7WLY3</accession>
<dbReference type="PANTHER" id="PTHR43711">
    <property type="entry name" value="TWO-COMPONENT HISTIDINE KINASE"/>
    <property type="match status" value="1"/>
</dbReference>
<dbReference type="InterPro" id="IPR004358">
    <property type="entry name" value="Sig_transdc_His_kin-like_C"/>
</dbReference>
<evidence type="ECO:0000256" key="3">
    <source>
        <dbReference type="ARBA" id="ARBA00022679"/>
    </source>
</evidence>
<feature type="domain" description="Histidine kinase" evidence="7">
    <location>
        <begin position="76"/>
        <end position="293"/>
    </location>
</feature>
<keyword evidence="6" id="KW-0472">Membrane</keyword>
<dbReference type="PRINTS" id="PR00344">
    <property type="entry name" value="BCTRLSENSOR"/>
</dbReference>
<protein>
    <recommendedName>
        <fullName evidence="2">histidine kinase</fullName>
        <ecNumber evidence="2">2.7.13.3</ecNumber>
    </recommendedName>
</protein>
<dbReference type="EMBL" id="CP117880">
    <property type="protein sequence ID" value="WDF70505.1"/>
    <property type="molecule type" value="Genomic_DNA"/>
</dbReference>
<dbReference type="EC" id="2.7.13.3" evidence="2"/>